<dbReference type="Proteomes" id="UP001310248">
    <property type="component" value="Unassembled WGS sequence"/>
</dbReference>
<evidence type="ECO:0000313" key="3">
    <source>
        <dbReference type="Proteomes" id="UP001310248"/>
    </source>
</evidence>
<dbReference type="InterPro" id="IPR010982">
    <property type="entry name" value="Lambda_DNA-bd_dom_sf"/>
</dbReference>
<reference evidence="3" key="1">
    <citation type="submission" date="2023-07" db="EMBL/GenBank/DDBJ databases">
        <title>Draft genome sequence of Agarivorans aestuarii strain ZMCS4, a CAZymes producing bacteria isolated from the marine brown algae Clodostephus spongiosus.</title>
        <authorList>
            <person name="Lorente B."/>
            <person name="Cabral C."/>
            <person name="Frias J."/>
            <person name="Faria J."/>
            <person name="Toubarro D."/>
        </authorList>
    </citation>
    <scope>NUCLEOTIDE SEQUENCE [LARGE SCALE GENOMIC DNA]</scope>
    <source>
        <strain evidence="3">ZMCS4</strain>
    </source>
</reference>
<dbReference type="PROSITE" id="PS50943">
    <property type="entry name" value="HTH_CROC1"/>
    <property type="match status" value="1"/>
</dbReference>
<comment type="caution">
    <text evidence="2">The sequence shown here is derived from an EMBL/GenBank/DDBJ whole genome shotgun (WGS) entry which is preliminary data.</text>
</comment>
<evidence type="ECO:0000313" key="2">
    <source>
        <dbReference type="EMBL" id="MEE1673455.1"/>
    </source>
</evidence>
<dbReference type="CDD" id="cd00093">
    <property type="entry name" value="HTH_XRE"/>
    <property type="match status" value="1"/>
</dbReference>
<dbReference type="SUPFAM" id="SSF47413">
    <property type="entry name" value="lambda repressor-like DNA-binding domains"/>
    <property type="match status" value="1"/>
</dbReference>
<name>A0ABU7G2B3_9ALTE</name>
<dbReference type="Gene3D" id="1.10.260.40">
    <property type="entry name" value="lambda repressor-like DNA-binding domains"/>
    <property type="match status" value="1"/>
</dbReference>
<protein>
    <submittedName>
        <fullName evidence="2">Helix-turn-helix transcriptional regulator</fullName>
    </submittedName>
</protein>
<proteinExistence type="predicted"/>
<dbReference type="InterPro" id="IPR001387">
    <property type="entry name" value="Cro/C1-type_HTH"/>
</dbReference>
<keyword evidence="3" id="KW-1185">Reference proteome</keyword>
<feature type="domain" description="HTH cro/C1-type" evidence="1">
    <location>
        <begin position="11"/>
        <end position="67"/>
    </location>
</feature>
<dbReference type="RefSeq" id="WP_329774755.1">
    <property type="nucleotide sequence ID" value="NZ_JAYDYW010000005.1"/>
</dbReference>
<dbReference type="EMBL" id="JAYDYW010000005">
    <property type="protein sequence ID" value="MEE1673455.1"/>
    <property type="molecule type" value="Genomic_DNA"/>
</dbReference>
<organism evidence="2 3">
    <name type="scientific">Agarivorans aestuarii</name>
    <dbReference type="NCBI Taxonomy" id="1563703"/>
    <lineage>
        <taxon>Bacteria</taxon>
        <taxon>Pseudomonadati</taxon>
        <taxon>Pseudomonadota</taxon>
        <taxon>Gammaproteobacteria</taxon>
        <taxon>Alteromonadales</taxon>
        <taxon>Alteromonadaceae</taxon>
        <taxon>Agarivorans</taxon>
    </lineage>
</organism>
<sequence length="313" mass="36055">MADYQDIADYLQTKRNQAGLTQEQLCQVLAAFSPEFSELDALAVSRWERGKVEPSLNRQLEIIRYFGDEAYKIFTASSFRSKNLPSNQAMNKVLEARAKFKHYLGAHPYLPQGEEDFERVTPPHPLAQYSAQHLSNYIDNLTYGYEQWDSSWLESLQNHPAAEVSYYFYLGQLAGHCFALKIKQPYFEQLLDKSLAEADVSEEMLAGNNEPASLYIYSIYTGRVNAITQVYENLFKAFIMNTSLSYIGIRIRRDIAFVMLENVPHTIEEIGPPSDNRNVGIKHRGKRYQYVTCRIDRQALFNSPVFLNILRSD</sequence>
<accession>A0ABU7G2B3</accession>
<gene>
    <name evidence="2" type="ORF">SNR37_002878</name>
</gene>
<evidence type="ECO:0000259" key="1">
    <source>
        <dbReference type="PROSITE" id="PS50943"/>
    </source>
</evidence>